<organism evidence="1 2">
    <name type="scientific">Polarella glacialis</name>
    <name type="common">Dinoflagellate</name>
    <dbReference type="NCBI Taxonomy" id="89957"/>
    <lineage>
        <taxon>Eukaryota</taxon>
        <taxon>Sar</taxon>
        <taxon>Alveolata</taxon>
        <taxon>Dinophyceae</taxon>
        <taxon>Suessiales</taxon>
        <taxon>Suessiaceae</taxon>
        <taxon>Polarella</taxon>
    </lineage>
</organism>
<reference evidence="1" key="1">
    <citation type="submission" date="2021-02" db="EMBL/GenBank/DDBJ databases">
        <authorList>
            <person name="Dougan E. K."/>
            <person name="Rhodes N."/>
            <person name="Thang M."/>
            <person name="Chan C."/>
        </authorList>
    </citation>
    <scope>NUCLEOTIDE SEQUENCE</scope>
</reference>
<sequence length="178" mass="19139">VGLAVARITVSSALSGAQSLQDAVTIQTRSGGVVIEELTDEGHPVTQSTASFSSTSRPLRPRKFMWPPLWTSLRSWLADPVQPNISPCVYSICTNLPGYRYLCQPVVQVALGTVTFPLWLGVGITSCCLLPWVLLADAVLQRLYVPRADRVEALAEGTLQMARGGGNGPLEDANPRHA</sequence>
<dbReference type="AlphaFoldDB" id="A0A813LJ68"/>
<evidence type="ECO:0000313" key="1">
    <source>
        <dbReference type="EMBL" id="CAE8732505.1"/>
    </source>
</evidence>
<dbReference type="Proteomes" id="UP000626109">
    <property type="component" value="Unassembled WGS sequence"/>
</dbReference>
<accession>A0A813LJ68</accession>
<evidence type="ECO:0000313" key="2">
    <source>
        <dbReference type="Proteomes" id="UP000626109"/>
    </source>
</evidence>
<feature type="non-terminal residue" evidence="1">
    <location>
        <position position="1"/>
    </location>
</feature>
<comment type="caution">
    <text evidence="1">The sequence shown here is derived from an EMBL/GenBank/DDBJ whole genome shotgun (WGS) entry which is preliminary data.</text>
</comment>
<proteinExistence type="predicted"/>
<name>A0A813LJ68_POLGL</name>
<dbReference type="EMBL" id="CAJNNW010036171">
    <property type="protein sequence ID" value="CAE8732505.1"/>
    <property type="molecule type" value="Genomic_DNA"/>
</dbReference>
<protein>
    <submittedName>
        <fullName evidence="1">Uncharacterized protein</fullName>
    </submittedName>
</protein>
<gene>
    <name evidence="1" type="ORF">PGLA2088_LOCUS46425</name>
</gene>